<accession>A0A2T5LZY5</accession>
<name>A0A2T5LZY5_9EURO</name>
<evidence type="ECO:0000313" key="2">
    <source>
        <dbReference type="EMBL" id="PTU21836.1"/>
    </source>
</evidence>
<dbReference type="GeneID" id="63817598"/>
<comment type="caution">
    <text evidence="2">The sequence shown here is derived from an EMBL/GenBank/DDBJ whole genome shotgun (WGS) entry which is preliminary data.</text>
</comment>
<reference evidence="2 3" key="1">
    <citation type="journal article" date="2018" name="Proc. Natl. Acad. Sci. U.S.A.">
        <title>Linking secondary metabolites to gene clusters through genome sequencing of six diverse Aspergillus species.</title>
        <authorList>
            <person name="Kaerboelling I."/>
            <person name="Vesth T.C."/>
            <person name="Frisvad J.C."/>
            <person name="Nybo J.L."/>
            <person name="Theobald S."/>
            <person name="Kuo A."/>
            <person name="Bowyer P."/>
            <person name="Matsuda Y."/>
            <person name="Mondo S."/>
            <person name="Lyhne E.K."/>
            <person name="Kogle M.E."/>
            <person name="Clum A."/>
            <person name="Lipzen A."/>
            <person name="Salamov A."/>
            <person name="Ngan C.Y."/>
            <person name="Daum C."/>
            <person name="Chiniquy J."/>
            <person name="Barry K."/>
            <person name="LaButti K."/>
            <person name="Haridas S."/>
            <person name="Simmons B.A."/>
            <person name="Magnuson J.K."/>
            <person name="Mortensen U.H."/>
            <person name="Larsen T.O."/>
            <person name="Grigoriev I.V."/>
            <person name="Baker S.E."/>
            <person name="Andersen M.R."/>
        </authorList>
    </citation>
    <scope>NUCLEOTIDE SEQUENCE [LARGE SCALE GENOMIC DNA]</scope>
    <source>
        <strain evidence="2 3">IBT 24754</strain>
    </source>
</reference>
<organism evidence="2 3">
    <name type="scientific">Aspergillus ochraceoroseus IBT 24754</name>
    <dbReference type="NCBI Taxonomy" id="1392256"/>
    <lineage>
        <taxon>Eukaryota</taxon>
        <taxon>Fungi</taxon>
        <taxon>Dikarya</taxon>
        <taxon>Ascomycota</taxon>
        <taxon>Pezizomycotina</taxon>
        <taxon>Eurotiomycetes</taxon>
        <taxon>Eurotiomycetidae</taxon>
        <taxon>Eurotiales</taxon>
        <taxon>Aspergillaceae</taxon>
        <taxon>Aspergillus</taxon>
        <taxon>Aspergillus subgen. Nidulantes</taxon>
    </lineage>
</organism>
<dbReference type="VEuPathDB" id="FungiDB:P175DRAFT_0556792"/>
<dbReference type="OrthoDB" id="4510785at2759"/>
<protein>
    <submittedName>
        <fullName evidence="2">Uncharacterized protein</fullName>
    </submittedName>
</protein>
<evidence type="ECO:0000256" key="1">
    <source>
        <dbReference type="SAM" id="MobiDB-lite"/>
    </source>
</evidence>
<dbReference type="AlphaFoldDB" id="A0A2T5LZY5"/>
<dbReference type="Proteomes" id="UP000244073">
    <property type="component" value="Unassembled WGS sequence"/>
</dbReference>
<evidence type="ECO:0000313" key="3">
    <source>
        <dbReference type="Proteomes" id="UP000244073"/>
    </source>
</evidence>
<dbReference type="RefSeq" id="XP_040753228.1">
    <property type="nucleotide sequence ID" value="XM_040900714.1"/>
</dbReference>
<feature type="compositionally biased region" description="Low complexity" evidence="1">
    <location>
        <begin position="239"/>
        <end position="253"/>
    </location>
</feature>
<dbReference type="EMBL" id="MSFN02000003">
    <property type="protein sequence ID" value="PTU21836.1"/>
    <property type="molecule type" value="Genomic_DNA"/>
</dbReference>
<sequence length="276" mass="30101">MWHINRVSMGSSSSPSPKTKISSIHRHLLYLLSFSAAASLANDLGSSGQSTLDLNRFLNPHDQVVLKGGPDFDYGVSQAGDDLVSPSNQAEASSHVDLVVHRCEEGHSCVAGEQCCQGGCIPESHDCCSASQHCFPGDYCFFYEGIVRCCPEGMSCSQMSEDVAWEQTVYWYEEVHVVEENSEERFTSQRLESSVRQTTTSITVSASYTNEASSSLSALSSSVYYAAQTSPELHSIPTRTSTVTRVPTSSSTRDVLRTSAPQGTGSPEKFITRVWR</sequence>
<gene>
    <name evidence="2" type="ORF">P175DRAFT_0556792</name>
</gene>
<feature type="region of interest" description="Disordered" evidence="1">
    <location>
        <begin position="239"/>
        <end position="271"/>
    </location>
</feature>
<proteinExistence type="predicted"/>